<organism evidence="7">
    <name type="scientific">Medicago truncatula</name>
    <name type="common">Barrel medic</name>
    <name type="synonym">Medicago tribuloides</name>
    <dbReference type="NCBI Taxonomy" id="3880"/>
    <lineage>
        <taxon>Eukaryota</taxon>
        <taxon>Viridiplantae</taxon>
        <taxon>Streptophyta</taxon>
        <taxon>Embryophyta</taxon>
        <taxon>Tracheophyta</taxon>
        <taxon>Spermatophyta</taxon>
        <taxon>Magnoliopsida</taxon>
        <taxon>eudicotyledons</taxon>
        <taxon>Gunneridae</taxon>
        <taxon>Pentapetalae</taxon>
        <taxon>rosids</taxon>
        <taxon>fabids</taxon>
        <taxon>Fabales</taxon>
        <taxon>Fabaceae</taxon>
        <taxon>Papilionoideae</taxon>
        <taxon>50 kb inversion clade</taxon>
        <taxon>NPAAA clade</taxon>
        <taxon>Hologalegina</taxon>
        <taxon>IRL clade</taxon>
        <taxon>Trifolieae</taxon>
        <taxon>Medicago</taxon>
    </lineage>
</organism>
<evidence type="ECO:0000256" key="5">
    <source>
        <dbReference type="ARBA" id="ARBA00022989"/>
    </source>
</evidence>
<evidence type="ECO:0000256" key="4">
    <source>
        <dbReference type="ARBA" id="ARBA00022737"/>
    </source>
</evidence>
<name>A0A396HMI4_MEDTR</name>
<keyword evidence="2" id="KW-0433">Leucine-rich repeat</keyword>
<dbReference type="SUPFAM" id="SSF52058">
    <property type="entry name" value="L domain-like"/>
    <property type="match status" value="1"/>
</dbReference>
<reference evidence="7" key="1">
    <citation type="journal article" date="2018" name="Nat. Plants">
        <title>Whole-genome landscape of Medicago truncatula symbiotic genes.</title>
        <authorList>
            <person name="Pecrix Y."/>
            <person name="Gamas P."/>
            <person name="Carrere S."/>
        </authorList>
    </citation>
    <scope>NUCLEOTIDE SEQUENCE</scope>
    <source>
        <tissue evidence="7">Leaves</tissue>
    </source>
</reference>
<dbReference type="PANTHER" id="PTHR27008:SF523">
    <property type="entry name" value="LRR RECEPTOR-LIKE KINASE FAMILY PROTEIN"/>
    <property type="match status" value="1"/>
</dbReference>
<keyword evidence="7" id="KW-0723">Serine/threonine-protein kinase</keyword>
<dbReference type="Proteomes" id="UP000265566">
    <property type="component" value="Chromosome 5"/>
</dbReference>
<dbReference type="InterPro" id="IPR032675">
    <property type="entry name" value="LRR_dom_sf"/>
</dbReference>
<protein>
    <submittedName>
        <fullName evidence="7">Putative non-specific serine/threonine protein kinase</fullName>
        <ecNumber evidence="7">2.7.11.1</ecNumber>
    </submittedName>
</protein>
<comment type="caution">
    <text evidence="7">The sequence shown here is derived from an EMBL/GenBank/DDBJ whole genome shotgun (WGS) entry which is preliminary data.</text>
</comment>
<evidence type="ECO:0000256" key="1">
    <source>
        <dbReference type="ARBA" id="ARBA00004370"/>
    </source>
</evidence>
<evidence type="ECO:0000313" key="7">
    <source>
        <dbReference type="EMBL" id="RHN54586.1"/>
    </source>
</evidence>
<keyword evidence="6" id="KW-0472">Membrane</keyword>
<dbReference type="EMBL" id="PSQE01000005">
    <property type="protein sequence ID" value="RHN54586.1"/>
    <property type="molecule type" value="Genomic_DNA"/>
</dbReference>
<evidence type="ECO:0000256" key="3">
    <source>
        <dbReference type="ARBA" id="ARBA00022692"/>
    </source>
</evidence>
<evidence type="ECO:0000256" key="2">
    <source>
        <dbReference type="ARBA" id="ARBA00022614"/>
    </source>
</evidence>
<proteinExistence type="predicted"/>
<keyword evidence="7" id="KW-0418">Kinase</keyword>
<dbReference type="Gramene" id="rna29651">
    <property type="protein sequence ID" value="RHN54586.1"/>
    <property type="gene ID" value="gene29651"/>
</dbReference>
<dbReference type="GO" id="GO:0016020">
    <property type="term" value="C:membrane"/>
    <property type="evidence" value="ECO:0007669"/>
    <property type="project" value="UniProtKB-SubCell"/>
</dbReference>
<sequence length="118" mass="12743">MLLPVNNLSGTFPPCLHNMTSLTGISAPANSFGGSLPPDMFQTLPNLQVFEIGGNQMLGKIPISIANASTLTLFDISSNHFVGQIPSLGKLQDLNYLNLELNILAEKSIKDFENIDKL</sequence>
<gene>
    <name evidence="7" type="ORF">MtrunA17_Chr5g0408531</name>
</gene>
<dbReference type="EC" id="2.7.11.1" evidence="7"/>
<accession>A0A396HMI4</accession>
<keyword evidence="4" id="KW-0677">Repeat</keyword>
<evidence type="ECO:0000256" key="6">
    <source>
        <dbReference type="ARBA" id="ARBA00023136"/>
    </source>
</evidence>
<dbReference type="InterPro" id="IPR051809">
    <property type="entry name" value="Plant_receptor-like_S/T_kinase"/>
</dbReference>
<dbReference type="PANTHER" id="PTHR27008">
    <property type="entry name" value="OS04G0122200 PROTEIN"/>
    <property type="match status" value="1"/>
</dbReference>
<keyword evidence="3" id="KW-0812">Transmembrane</keyword>
<keyword evidence="5" id="KW-1133">Transmembrane helix</keyword>
<keyword evidence="7" id="KW-0808">Transferase</keyword>
<dbReference type="GO" id="GO:0004674">
    <property type="term" value="F:protein serine/threonine kinase activity"/>
    <property type="evidence" value="ECO:0007669"/>
    <property type="project" value="UniProtKB-KW"/>
</dbReference>
<dbReference type="Gene3D" id="3.80.10.10">
    <property type="entry name" value="Ribonuclease Inhibitor"/>
    <property type="match status" value="1"/>
</dbReference>
<comment type="subcellular location">
    <subcellularLocation>
        <location evidence="1">Membrane</location>
    </subcellularLocation>
</comment>
<dbReference type="AlphaFoldDB" id="A0A396HMI4"/>